<dbReference type="InterPro" id="IPR011047">
    <property type="entry name" value="Quinoprotein_ADH-like_sf"/>
</dbReference>
<dbReference type="InterPro" id="IPR002372">
    <property type="entry name" value="PQQ_rpt_dom"/>
</dbReference>
<protein>
    <submittedName>
        <fullName evidence="2">PQQ-binding-like beta-propeller repeat protein</fullName>
    </submittedName>
</protein>
<dbReference type="RefSeq" id="WP_194448303.1">
    <property type="nucleotide sequence ID" value="NZ_CP063849.1"/>
</dbReference>
<dbReference type="AlphaFoldDB" id="A0A7S7SIZ4"/>
<dbReference type="PANTHER" id="PTHR34512">
    <property type="entry name" value="CELL SURFACE PROTEIN"/>
    <property type="match status" value="1"/>
</dbReference>
<dbReference type="Gene3D" id="2.130.10.10">
    <property type="entry name" value="YVTN repeat-like/Quinoprotein amine dehydrogenase"/>
    <property type="match status" value="1"/>
</dbReference>
<feature type="domain" description="Pyrrolo-quinoline quinone repeat" evidence="1">
    <location>
        <begin position="421"/>
        <end position="509"/>
    </location>
</feature>
<dbReference type="EMBL" id="CP063849">
    <property type="protein sequence ID" value="QOY86634.1"/>
    <property type="molecule type" value="Genomic_DNA"/>
</dbReference>
<dbReference type="Proteomes" id="UP000593892">
    <property type="component" value="Chromosome"/>
</dbReference>
<name>A0A7S7SIZ4_PALFE</name>
<evidence type="ECO:0000313" key="3">
    <source>
        <dbReference type="Proteomes" id="UP000593892"/>
    </source>
</evidence>
<proteinExistence type="predicted"/>
<organism evidence="2 3">
    <name type="scientific">Paludibaculum fermentans</name>
    <dbReference type="NCBI Taxonomy" id="1473598"/>
    <lineage>
        <taxon>Bacteria</taxon>
        <taxon>Pseudomonadati</taxon>
        <taxon>Acidobacteriota</taxon>
        <taxon>Terriglobia</taxon>
        <taxon>Bryobacterales</taxon>
        <taxon>Bryobacteraceae</taxon>
        <taxon>Paludibaculum</taxon>
    </lineage>
</organism>
<dbReference type="SUPFAM" id="SSF50998">
    <property type="entry name" value="Quinoprotein alcohol dehydrogenase-like"/>
    <property type="match status" value="2"/>
</dbReference>
<accession>A0A7S7SIZ4</accession>
<dbReference type="KEGG" id="pfer:IRI77_28160"/>
<gene>
    <name evidence="2" type="ORF">IRI77_28160</name>
</gene>
<evidence type="ECO:0000259" key="1">
    <source>
        <dbReference type="Pfam" id="PF13360"/>
    </source>
</evidence>
<reference evidence="2 3" key="1">
    <citation type="submission" date="2020-10" db="EMBL/GenBank/DDBJ databases">
        <title>Complete genome sequence of Paludibaculum fermentans P105T, a facultatively anaerobic acidobacterium capable of dissimilatory Fe(III) reduction.</title>
        <authorList>
            <person name="Dedysh S.N."/>
            <person name="Beletsky A.V."/>
            <person name="Kulichevskaya I.S."/>
            <person name="Mardanov A.V."/>
            <person name="Ravin N.V."/>
        </authorList>
    </citation>
    <scope>NUCLEOTIDE SEQUENCE [LARGE SCALE GENOMIC DNA]</scope>
    <source>
        <strain evidence="2 3">P105</strain>
    </source>
</reference>
<dbReference type="Gene3D" id="2.140.10.10">
    <property type="entry name" value="Quinoprotein alcohol dehydrogenase-like superfamily"/>
    <property type="match status" value="1"/>
</dbReference>
<dbReference type="InterPro" id="IPR015943">
    <property type="entry name" value="WD40/YVTN_repeat-like_dom_sf"/>
</dbReference>
<dbReference type="Pfam" id="PF13360">
    <property type="entry name" value="PQQ_2"/>
    <property type="match status" value="1"/>
</dbReference>
<sequence length="515" mass="52859">MRSIGALVLTAMATAGIATPQGRPVDWPSAGGDARRTGWAKSDVRITRDNVKDFQLVLKSKIDGPAPGSKALTPPVVIGLLISYKGFKELGFVYGNSGDLWAIDLDLNRPFWKTKLNAPAQGGPECASLATVPALTPPAVFGRRPGGPRPAGGAAAATPRPTLPARLGGGGFGGSRSVYVLAGDGTLHMVNSSDGSDQFPALKFLPANTKPASLLMTDNTVYAMTTGGCGGVANAIYAIDLAQEETSPVSFPLAGTDPNGTGGFAVGNDGTVYIQTGSGVSDPASGKWGNALLALSSKKVEQKDYFLLPKSAARKNPALNVTTPVVFEFKGRDVIATASPDGRIVLLDSKSLGGADHKTPLAQTPVIASSQGGITGGLSTWEDADGARWLAAPVWGALNSAFKPAAANGAAPNGSIVAFRVEEKDGKVVLVPAWASRDLRSPVAPVITSGALFALSTAGQATLYGLDAATGKELYSTGNQVTVPASLTGLTLANGRVFFTTTDNTLYGFGIFMEI</sequence>
<keyword evidence="3" id="KW-1185">Reference proteome</keyword>
<dbReference type="PANTHER" id="PTHR34512:SF30">
    <property type="entry name" value="OUTER MEMBRANE PROTEIN ASSEMBLY FACTOR BAMB"/>
    <property type="match status" value="1"/>
</dbReference>
<evidence type="ECO:0000313" key="2">
    <source>
        <dbReference type="EMBL" id="QOY86634.1"/>
    </source>
</evidence>